<dbReference type="GO" id="GO:0016010">
    <property type="term" value="C:dystrophin-associated glycoprotein complex"/>
    <property type="evidence" value="ECO:0007669"/>
    <property type="project" value="TreeGrafter"/>
</dbReference>
<evidence type="ECO:0000256" key="3">
    <source>
        <dbReference type="ARBA" id="ARBA00022490"/>
    </source>
</evidence>
<feature type="domain" description="PDZ" evidence="5">
    <location>
        <begin position="65"/>
        <end position="150"/>
    </location>
</feature>
<keyword evidence="6" id="KW-1185">Reference proteome</keyword>
<sequence length="523" mass="59708">MMKQRTKHLDVIHHGMVLIGDGKRKERPARMELTKDTLTIQVAYNSSDDDAQLESIVNGDTISRIVQLRKQKESGLGISIKGGSDGTQSIPIIISKIFPNTPAEQSGQLCVGDTIVEVNEQTLEGKSHDEVVQLLRDAGDDVTLCVRHQTQIAPFMKPTSALRPRSKSAFDKPYEGGIWKSSLRAYSENEMLQHIDSKQNLSSNGLDSTSNEWKVLTRIPLPMAYMTRYLWGTDKIRVNAFEVRSVDGTSSGIIHCEEKKALEQWIKHIQNHITSLNYKIIKMSNKYSHKTEKITYIGWLSERLPEDHFEDPKQRWEPRFLILKGGQLCIFQSPPLNSDDLNSCISLYKIYDTAFRTLEKDKPGLDKRTNCFWIETNIPGTKHYLSTETAQQFVEFEQAYNRCLYSTITNIQTRTFACSYEGRPCGLVIDIKQGISLYDIPTKRYSWQYRFMDLCGSSDDGKICLQLKFRDERNAPDSGVVTKDFLQNIESDEVITIVYTLHAFYVTKIIATDPDFLKTIPLC</sequence>
<reference evidence="7" key="1">
    <citation type="submission" date="2017-02" db="UniProtKB">
        <authorList>
            <consortium name="WormBaseParasite"/>
        </authorList>
    </citation>
    <scope>IDENTIFICATION</scope>
</reference>
<dbReference type="SMART" id="SM00233">
    <property type="entry name" value="PH"/>
    <property type="match status" value="2"/>
</dbReference>
<dbReference type="GO" id="GO:0005198">
    <property type="term" value="F:structural molecule activity"/>
    <property type="evidence" value="ECO:0007669"/>
    <property type="project" value="InterPro"/>
</dbReference>
<dbReference type="PANTHER" id="PTHR10554:SF1">
    <property type="entry name" value="FI16515P1"/>
    <property type="match status" value="1"/>
</dbReference>
<dbReference type="Proteomes" id="UP000046393">
    <property type="component" value="Unplaced"/>
</dbReference>
<evidence type="ECO:0000256" key="1">
    <source>
        <dbReference type="ARBA" id="ARBA00004245"/>
    </source>
</evidence>
<proteinExistence type="inferred from homology"/>
<dbReference type="InterPro" id="IPR001478">
    <property type="entry name" value="PDZ"/>
</dbReference>
<dbReference type="SUPFAM" id="SSF50729">
    <property type="entry name" value="PH domain-like"/>
    <property type="match status" value="2"/>
</dbReference>
<protein>
    <submittedName>
        <fullName evidence="7">PDZ domain-containing protein</fullName>
    </submittedName>
</protein>
<accession>A0A0N5AKP0</accession>
<evidence type="ECO:0000313" key="6">
    <source>
        <dbReference type="Proteomes" id="UP000046393"/>
    </source>
</evidence>
<dbReference type="STRING" id="451379.A0A0N5AKP0"/>
<evidence type="ECO:0000313" key="7">
    <source>
        <dbReference type="WBParaSite" id="SMUV_0000507001-mRNA-1"/>
    </source>
</evidence>
<dbReference type="Pfam" id="PF23012">
    <property type="entry name" value="Syntrophin_4th"/>
    <property type="match status" value="1"/>
</dbReference>
<dbReference type="InterPro" id="IPR015482">
    <property type="entry name" value="Syntrophin"/>
</dbReference>
<evidence type="ECO:0000256" key="4">
    <source>
        <dbReference type="ARBA" id="ARBA00023212"/>
    </source>
</evidence>
<dbReference type="InterPro" id="IPR011993">
    <property type="entry name" value="PH-like_dom_sf"/>
</dbReference>
<comment type="similarity">
    <text evidence="2">Belongs to the syntrophin family.</text>
</comment>
<keyword evidence="3" id="KW-0963">Cytoplasm</keyword>
<dbReference type="SUPFAM" id="SSF50156">
    <property type="entry name" value="PDZ domain-like"/>
    <property type="match status" value="1"/>
</dbReference>
<dbReference type="InterPro" id="IPR055108">
    <property type="entry name" value="Syntrophin_4th"/>
</dbReference>
<organism evidence="6 7">
    <name type="scientific">Syphacia muris</name>
    <dbReference type="NCBI Taxonomy" id="451379"/>
    <lineage>
        <taxon>Eukaryota</taxon>
        <taxon>Metazoa</taxon>
        <taxon>Ecdysozoa</taxon>
        <taxon>Nematoda</taxon>
        <taxon>Chromadorea</taxon>
        <taxon>Rhabditida</taxon>
        <taxon>Spirurina</taxon>
        <taxon>Oxyuridomorpha</taxon>
        <taxon>Oxyuroidea</taxon>
        <taxon>Oxyuridae</taxon>
        <taxon>Syphacia</taxon>
    </lineage>
</organism>
<dbReference type="WBParaSite" id="SMUV_0000507001-mRNA-1">
    <property type="protein sequence ID" value="SMUV_0000507001-mRNA-1"/>
    <property type="gene ID" value="SMUV_0000507001"/>
</dbReference>
<dbReference type="Gene3D" id="2.30.29.30">
    <property type="entry name" value="Pleckstrin-homology domain (PH domain)/Phosphotyrosine-binding domain (PTB)"/>
    <property type="match status" value="2"/>
</dbReference>
<dbReference type="PANTHER" id="PTHR10554">
    <property type="entry name" value="SYNTROPHIN"/>
    <property type="match status" value="1"/>
</dbReference>
<dbReference type="AlphaFoldDB" id="A0A0N5AKP0"/>
<evidence type="ECO:0000256" key="2">
    <source>
        <dbReference type="ARBA" id="ARBA00010798"/>
    </source>
</evidence>
<comment type="subcellular location">
    <subcellularLocation>
        <location evidence="1">Cytoplasm</location>
        <location evidence="1">Cytoskeleton</location>
    </subcellularLocation>
</comment>
<dbReference type="SMART" id="SM00228">
    <property type="entry name" value="PDZ"/>
    <property type="match status" value="1"/>
</dbReference>
<dbReference type="Gene3D" id="2.30.42.10">
    <property type="match status" value="1"/>
</dbReference>
<evidence type="ECO:0000259" key="5">
    <source>
        <dbReference type="PROSITE" id="PS50106"/>
    </source>
</evidence>
<dbReference type="InterPro" id="IPR001849">
    <property type="entry name" value="PH_domain"/>
</dbReference>
<dbReference type="InterPro" id="IPR036034">
    <property type="entry name" value="PDZ_sf"/>
</dbReference>
<name>A0A0N5AKP0_9BILA</name>
<keyword evidence="4" id="KW-0206">Cytoskeleton</keyword>
<dbReference type="Pfam" id="PF00595">
    <property type="entry name" value="PDZ"/>
    <property type="match status" value="1"/>
</dbReference>
<dbReference type="PROSITE" id="PS50106">
    <property type="entry name" value="PDZ"/>
    <property type="match status" value="1"/>
</dbReference>
<dbReference type="Pfam" id="PF00169">
    <property type="entry name" value="PH"/>
    <property type="match status" value="1"/>
</dbReference>
<dbReference type="GO" id="GO:0005856">
    <property type="term" value="C:cytoskeleton"/>
    <property type="evidence" value="ECO:0007669"/>
    <property type="project" value="UniProtKB-SubCell"/>
</dbReference>